<gene>
    <name evidence="1" type="ORF">BofuT4_uP122950.1</name>
</gene>
<dbReference type="Proteomes" id="UP000008177">
    <property type="component" value="Unplaced contigs"/>
</dbReference>
<name>G2YNS8_BOTF4</name>
<dbReference type="HOGENOM" id="CLU_3207546_0_0_1"/>
<protein>
    <submittedName>
        <fullName evidence="1">Uncharacterized protein</fullName>
    </submittedName>
</protein>
<sequence>MKMLATISITNCDLNLDVALLPSIQISGSSHQSAPTRFWLTRLMK</sequence>
<organism evidence="1 2">
    <name type="scientific">Botryotinia fuckeliana (strain T4)</name>
    <name type="common">Noble rot fungus</name>
    <name type="synonym">Botrytis cinerea</name>
    <dbReference type="NCBI Taxonomy" id="999810"/>
    <lineage>
        <taxon>Eukaryota</taxon>
        <taxon>Fungi</taxon>
        <taxon>Dikarya</taxon>
        <taxon>Ascomycota</taxon>
        <taxon>Pezizomycotina</taxon>
        <taxon>Leotiomycetes</taxon>
        <taxon>Helotiales</taxon>
        <taxon>Sclerotiniaceae</taxon>
        <taxon>Botrytis</taxon>
    </lineage>
</organism>
<accession>G2YNS8</accession>
<dbReference type="InParanoid" id="G2YNS8"/>
<proteinExistence type="predicted"/>
<dbReference type="AlphaFoldDB" id="G2YNS8"/>
<evidence type="ECO:0000313" key="1">
    <source>
        <dbReference type="EMBL" id="CCD53276.1"/>
    </source>
</evidence>
<dbReference type="EMBL" id="FQ790346">
    <property type="protein sequence ID" value="CCD53276.1"/>
    <property type="molecule type" value="Genomic_DNA"/>
</dbReference>
<reference evidence="2" key="1">
    <citation type="journal article" date="2011" name="PLoS Genet.">
        <title>Genomic analysis of the necrotrophic fungal pathogens Sclerotinia sclerotiorum and Botrytis cinerea.</title>
        <authorList>
            <person name="Amselem J."/>
            <person name="Cuomo C.A."/>
            <person name="van Kan J.A."/>
            <person name="Viaud M."/>
            <person name="Benito E.P."/>
            <person name="Couloux A."/>
            <person name="Coutinho P.M."/>
            <person name="de Vries R.P."/>
            <person name="Dyer P.S."/>
            <person name="Fillinger S."/>
            <person name="Fournier E."/>
            <person name="Gout L."/>
            <person name="Hahn M."/>
            <person name="Kohn L."/>
            <person name="Lapalu N."/>
            <person name="Plummer K.M."/>
            <person name="Pradier J.M."/>
            <person name="Quevillon E."/>
            <person name="Sharon A."/>
            <person name="Simon A."/>
            <person name="ten Have A."/>
            <person name="Tudzynski B."/>
            <person name="Tudzynski P."/>
            <person name="Wincker P."/>
            <person name="Andrew M."/>
            <person name="Anthouard V."/>
            <person name="Beever R.E."/>
            <person name="Beffa R."/>
            <person name="Benoit I."/>
            <person name="Bouzid O."/>
            <person name="Brault B."/>
            <person name="Chen Z."/>
            <person name="Choquer M."/>
            <person name="Collemare J."/>
            <person name="Cotton P."/>
            <person name="Danchin E.G."/>
            <person name="Da Silva C."/>
            <person name="Gautier A."/>
            <person name="Giraud C."/>
            <person name="Giraud T."/>
            <person name="Gonzalez C."/>
            <person name="Grossetete S."/>
            <person name="Guldener U."/>
            <person name="Henrissat B."/>
            <person name="Howlett B.J."/>
            <person name="Kodira C."/>
            <person name="Kretschmer M."/>
            <person name="Lappartient A."/>
            <person name="Leroch M."/>
            <person name="Levis C."/>
            <person name="Mauceli E."/>
            <person name="Neuveglise C."/>
            <person name="Oeser B."/>
            <person name="Pearson M."/>
            <person name="Poulain J."/>
            <person name="Poussereau N."/>
            <person name="Quesneville H."/>
            <person name="Rascle C."/>
            <person name="Schumacher J."/>
            <person name="Segurens B."/>
            <person name="Sexton A."/>
            <person name="Silva E."/>
            <person name="Sirven C."/>
            <person name="Soanes D.M."/>
            <person name="Talbot N.J."/>
            <person name="Templeton M."/>
            <person name="Yandava C."/>
            <person name="Yarden O."/>
            <person name="Zeng Q."/>
            <person name="Rollins J.A."/>
            <person name="Lebrun M.H."/>
            <person name="Dickman M."/>
        </authorList>
    </citation>
    <scope>NUCLEOTIDE SEQUENCE [LARGE SCALE GENOMIC DNA]</scope>
    <source>
        <strain evidence="2">T4</strain>
    </source>
</reference>
<evidence type="ECO:0000313" key="2">
    <source>
        <dbReference type="Proteomes" id="UP000008177"/>
    </source>
</evidence>